<feature type="transmembrane region" description="Helical" evidence="1">
    <location>
        <begin position="50"/>
        <end position="71"/>
    </location>
</feature>
<dbReference type="Proteomes" id="UP000660680">
    <property type="component" value="Unassembled WGS sequence"/>
</dbReference>
<proteinExistence type="predicted"/>
<evidence type="ECO:0000313" key="3">
    <source>
        <dbReference type="Proteomes" id="UP000660680"/>
    </source>
</evidence>
<reference evidence="2" key="1">
    <citation type="journal article" date="2014" name="Int. J. Syst. Evol. Microbiol.">
        <title>Complete genome sequence of Corynebacterium casei LMG S-19264T (=DSM 44701T), isolated from a smear-ripened cheese.</title>
        <authorList>
            <consortium name="US DOE Joint Genome Institute (JGI-PGF)"/>
            <person name="Walter F."/>
            <person name="Albersmeier A."/>
            <person name="Kalinowski J."/>
            <person name="Ruckert C."/>
        </authorList>
    </citation>
    <scope>NUCLEOTIDE SEQUENCE</scope>
    <source>
        <strain evidence="2">JCM 3276</strain>
    </source>
</reference>
<feature type="transmembrane region" description="Helical" evidence="1">
    <location>
        <begin position="21"/>
        <end position="38"/>
    </location>
</feature>
<dbReference type="AlphaFoldDB" id="A0A918GFK5"/>
<organism evidence="2 3">
    <name type="scientific">Actinokineospora fastidiosa</name>
    <dbReference type="NCBI Taxonomy" id="1816"/>
    <lineage>
        <taxon>Bacteria</taxon>
        <taxon>Bacillati</taxon>
        <taxon>Actinomycetota</taxon>
        <taxon>Actinomycetes</taxon>
        <taxon>Pseudonocardiales</taxon>
        <taxon>Pseudonocardiaceae</taxon>
        <taxon>Actinokineospora</taxon>
    </lineage>
</organism>
<dbReference type="RefSeq" id="WP_189210942.1">
    <property type="nucleotide sequence ID" value="NZ_BMRB01000002.1"/>
</dbReference>
<name>A0A918GFK5_9PSEU</name>
<keyword evidence="1" id="KW-1133">Transmembrane helix</keyword>
<accession>A0A918GFK5</accession>
<gene>
    <name evidence="2" type="ORF">GCM10010171_29180</name>
</gene>
<comment type="caution">
    <text evidence="2">The sequence shown here is derived from an EMBL/GenBank/DDBJ whole genome shotgun (WGS) entry which is preliminary data.</text>
</comment>
<sequence length="333" mass="37308">MPADATGLRTHRIHEIFWTRTTLLLTTLLVVSGLAFWASSSLDTGTGRSLLTAVATGTMVSAVVGFGQTLITARATREAMLNPLIEESRKALRELSEEYRSLNQEFFPTHVFEASVEPDPAFNALMMEDLRRAKQYWFRGFSGRYAAVRLLAARSEWEVRAVVADPRERSAISGRARYIARREGADTDLDKIRDELHEEIRIGLVGLFLARSRCTRIDVTVVADPPLDRVEMFDDSVWITLYSDPAAPSPYPRTLRFAESSFIHGMERADFGRLHATRDARRLVITPDTGRAEFAAQFARVTGTALTDDGFGELEAAFHGFRRDFSAKAELES</sequence>
<keyword evidence="3" id="KW-1185">Reference proteome</keyword>
<dbReference type="EMBL" id="BMRB01000002">
    <property type="protein sequence ID" value="GGS33203.1"/>
    <property type="molecule type" value="Genomic_DNA"/>
</dbReference>
<keyword evidence="1" id="KW-0812">Transmembrane</keyword>
<keyword evidence="1" id="KW-0472">Membrane</keyword>
<evidence type="ECO:0000313" key="2">
    <source>
        <dbReference type="EMBL" id="GGS33203.1"/>
    </source>
</evidence>
<protein>
    <submittedName>
        <fullName evidence="2">Uncharacterized protein</fullName>
    </submittedName>
</protein>
<reference evidence="2" key="2">
    <citation type="submission" date="2020-09" db="EMBL/GenBank/DDBJ databases">
        <authorList>
            <person name="Sun Q."/>
            <person name="Ohkuma M."/>
        </authorList>
    </citation>
    <scope>NUCLEOTIDE SEQUENCE</scope>
    <source>
        <strain evidence="2">JCM 3276</strain>
    </source>
</reference>
<evidence type="ECO:0000256" key="1">
    <source>
        <dbReference type="SAM" id="Phobius"/>
    </source>
</evidence>